<gene>
    <name evidence="4" type="ORF">ICI42_17730</name>
</gene>
<keyword evidence="1" id="KW-0472">Membrane</keyword>
<dbReference type="InterPro" id="IPR013783">
    <property type="entry name" value="Ig-like_fold"/>
</dbReference>
<reference evidence="4" key="1">
    <citation type="submission" date="2020-09" db="EMBL/GenBank/DDBJ databases">
        <title>Genome seq and assembly of Tianweitania sp.</title>
        <authorList>
            <person name="Chhetri G."/>
        </authorList>
    </citation>
    <scope>NUCLEOTIDE SEQUENCE</scope>
    <source>
        <strain evidence="4">Rool2</strain>
    </source>
</reference>
<evidence type="ECO:0000313" key="5">
    <source>
        <dbReference type="Proteomes" id="UP000643405"/>
    </source>
</evidence>
<feature type="chain" id="PRO_5035293540" evidence="2">
    <location>
        <begin position="24"/>
        <end position="864"/>
    </location>
</feature>
<evidence type="ECO:0000259" key="3">
    <source>
        <dbReference type="PROSITE" id="PS50853"/>
    </source>
</evidence>
<dbReference type="PROSITE" id="PS50853">
    <property type="entry name" value="FN3"/>
    <property type="match status" value="1"/>
</dbReference>
<feature type="domain" description="Fibronectin type-III" evidence="3">
    <location>
        <begin position="533"/>
        <end position="627"/>
    </location>
</feature>
<dbReference type="RefSeq" id="WP_188165944.1">
    <property type="nucleotide sequence ID" value="NZ_JACVVX010000006.1"/>
</dbReference>
<feature type="signal peptide" evidence="2">
    <location>
        <begin position="1"/>
        <end position="23"/>
    </location>
</feature>
<keyword evidence="1" id="KW-1133">Transmembrane helix</keyword>
<keyword evidence="2" id="KW-0732">Signal</keyword>
<keyword evidence="5" id="KW-1185">Reference proteome</keyword>
<keyword evidence="1" id="KW-0812">Transmembrane</keyword>
<dbReference type="Proteomes" id="UP000643405">
    <property type="component" value="Unassembled WGS sequence"/>
</dbReference>
<accession>A0A8J6PY43</accession>
<dbReference type="InterPro" id="IPR036116">
    <property type="entry name" value="FN3_sf"/>
</dbReference>
<proteinExistence type="predicted"/>
<comment type="caution">
    <text evidence="4">The sequence shown here is derived from an EMBL/GenBank/DDBJ whole genome shotgun (WGS) entry which is preliminary data.</text>
</comment>
<organism evidence="4 5">
    <name type="scientific">Oryzicola mucosus</name>
    <dbReference type="NCBI Taxonomy" id="2767425"/>
    <lineage>
        <taxon>Bacteria</taxon>
        <taxon>Pseudomonadati</taxon>
        <taxon>Pseudomonadota</taxon>
        <taxon>Alphaproteobacteria</taxon>
        <taxon>Hyphomicrobiales</taxon>
        <taxon>Phyllobacteriaceae</taxon>
        <taxon>Oryzicola</taxon>
    </lineage>
</organism>
<evidence type="ECO:0000256" key="1">
    <source>
        <dbReference type="SAM" id="Phobius"/>
    </source>
</evidence>
<dbReference type="Gene3D" id="2.60.40.10">
    <property type="entry name" value="Immunoglobulins"/>
    <property type="match status" value="1"/>
</dbReference>
<evidence type="ECO:0000256" key="2">
    <source>
        <dbReference type="SAM" id="SignalP"/>
    </source>
</evidence>
<evidence type="ECO:0000313" key="4">
    <source>
        <dbReference type="EMBL" id="MBD0416498.1"/>
    </source>
</evidence>
<feature type="transmembrane region" description="Helical" evidence="1">
    <location>
        <begin position="63"/>
        <end position="90"/>
    </location>
</feature>
<name>A0A8J6PY43_9HYPH</name>
<dbReference type="AlphaFoldDB" id="A0A8J6PY43"/>
<dbReference type="CDD" id="cd00063">
    <property type="entry name" value="FN3"/>
    <property type="match status" value="1"/>
</dbReference>
<dbReference type="EMBL" id="JACVVX010000006">
    <property type="protein sequence ID" value="MBD0416498.1"/>
    <property type="molecule type" value="Genomic_DNA"/>
</dbReference>
<sequence>MRKLLYGAILLASTALYPTHANAMPPVLGFIGGIISALGATGIGGAIVGLGGAGALGGFAAGWGFAVSAIGGALLNAAISIGISALVSLLRPKPTIPTANPGARLVNIRQPVSWFEHAYGVVRKGGPIAFWQAKDGKRFYDVILAARRINGIRQWMADERTTEINENGYALNGDFYSEGRSRLRLFAFLGAVGQVAPAILMDNFSQWTAAHDMEGLAHVVAVAENVKAEDFNQVWPTSREPAIAPIIEGYLCFDPRDPTQSETDPLTHKFTTNAALIIADWIVSRDGLNRRVDWEQVKVEADASDIDILDRNGNPVKKWQLGGAYSSADEREVVRAQMGVASDTFFYEGEDGIVGFHVGRYMEPDVELTDDDILSISYAEGQSGTDITNAFSIEYSEPENGYRENASAPYVIEAPNEPYEEDSLSAYWIPNHNQAVRVAKRLLEVSRAKYRVSIIAKYHAVKLRKKRFFRLRHVEAGVDEVFEIDKLKRADDGISWAVEAHSVKAADFAFNSAVEEPAKPARTGIEVDDAFPAPANIAATVEPYYGSVSIKVTWDAPPRDTILHQVRYRVKFPVGNWTTMSVPVGQNFQNIVGISDHETYEVQVRSMLATGRGSPWQPVPPLTVAILLNPTPPLSLASFNILPGVHLGSVAMRFGTRADPNLSRIQIFRTPSGAAVDTDADVIGPPIGAAPSTTFDWIDGDGTRVNLINDPEFLSAPAWTINGNFALTAGQAVLTAGATSRIYQPLTIQPQVGDVVRYGTNIIANNGSGAMFLLNRTTPSSSGGNTQDLGTAVGVKLGALPITSVQTQIGIASSSTRTATFEYLYAYIQSDTCIAPGLWDYRARGINPSGLPGPMSPPVTVLVI</sequence>
<protein>
    <submittedName>
        <fullName evidence="4">Fibronectin type III domain-containing protein</fullName>
    </submittedName>
</protein>
<dbReference type="SUPFAM" id="SSF49265">
    <property type="entry name" value="Fibronectin type III"/>
    <property type="match status" value="1"/>
</dbReference>
<dbReference type="InterPro" id="IPR003961">
    <property type="entry name" value="FN3_dom"/>
</dbReference>
<feature type="transmembrane region" description="Helical" evidence="1">
    <location>
        <begin position="31"/>
        <end position="56"/>
    </location>
</feature>